<reference evidence="3" key="1">
    <citation type="submission" date="2016-10" db="EMBL/GenBank/DDBJ databases">
        <authorList>
            <person name="Varghese N."/>
            <person name="Submissions S."/>
        </authorList>
    </citation>
    <scope>NUCLEOTIDE SEQUENCE [LARGE SCALE GENOMIC DNA]</scope>
    <source>
        <strain evidence="3">VPI 5359</strain>
    </source>
</reference>
<dbReference type="PANTHER" id="PTHR36007:SF2">
    <property type="entry name" value="TRANSPORT PROTEIN-RELATED"/>
    <property type="match status" value="1"/>
</dbReference>
<evidence type="ECO:0000313" key="3">
    <source>
        <dbReference type="Proteomes" id="UP000199652"/>
    </source>
</evidence>
<dbReference type="EMBL" id="FNOU01000006">
    <property type="protein sequence ID" value="SDX73286.1"/>
    <property type="molecule type" value="Genomic_DNA"/>
</dbReference>
<dbReference type="AlphaFoldDB" id="A0A1H3E3P3"/>
<name>A0A1H3E3P3_EUBBA</name>
<dbReference type="Pfam" id="PF06695">
    <property type="entry name" value="Sm_multidrug_ex"/>
    <property type="match status" value="1"/>
</dbReference>
<dbReference type="STRING" id="1528.SAMN04488579_10688"/>
<dbReference type="OrthoDB" id="360192at2"/>
<feature type="transmembrane region" description="Helical" evidence="1">
    <location>
        <begin position="140"/>
        <end position="161"/>
    </location>
</feature>
<feature type="transmembrane region" description="Helical" evidence="1">
    <location>
        <begin position="102"/>
        <end position="128"/>
    </location>
</feature>
<dbReference type="Proteomes" id="UP000199652">
    <property type="component" value="Unassembled WGS sequence"/>
</dbReference>
<evidence type="ECO:0000313" key="2">
    <source>
        <dbReference type="EMBL" id="SDX73286.1"/>
    </source>
</evidence>
<dbReference type="RefSeq" id="WP_090244309.1">
    <property type="nucleotide sequence ID" value="NZ_FNOU01000006.1"/>
</dbReference>
<sequence>MTQSIINFFAFFPDWLEIFIISMIPVVELRGAIPWGDLVLRMPYLQTFLLAWLGSIVPAPFILKFLPAVLNWMRGTKIFGPFANWLHTRGINKSKKITQYKFWGLMIFVAIPLPGTGVWTGCLAAALIEMDFKQGMLSVALGSAVAGVIMTILCAMGLAAVGA</sequence>
<gene>
    <name evidence="2" type="ORF">SAMN04488579_10688</name>
</gene>
<organism evidence="2 3">
    <name type="scientific">Eubacterium barkeri</name>
    <name type="common">Clostridium barkeri</name>
    <dbReference type="NCBI Taxonomy" id="1528"/>
    <lineage>
        <taxon>Bacteria</taxon>
        <taxon>Bacillati</taxon>
        <taxon>Bacillota</taxon>
        <taxon>Clostridia</taxon>
        <taxon>Eubacteriales</taxon>
        <taxon>Eubacteriaceae</taxon>
        <taxon>Eubacterium</taxon>
    </lineage>
</organism>
<proteinExistence type="predicted"/>
<feature type="transmembrane region" description="Helical" evidence="1">
    <location>
        <begin position="47"/>
        <end position="70"/>
    </location>
</feature>
<keyword evidence="3" id="KW-1185">Reference proteome</keyword>
<protein>
    <submittedName>
        <fullName evidence="2">Uncharacterized membrane protein</fullName>
    </submittedName>
</protein>
<evidence type="ECO:0000256" key="1">
    <source>
        <dbReference type="SAM" id="Phobius"/>
    </source>
</evidence>
<dbReference type="InterPro" id="IPR009577">
    <property type="entry name" value="Sm_multidrug_ex"/>
</dbReference>
<keyword evidence="1" id="KW-0812">Transmembrane</keyword>
<keyword evidence="1" id="KW-0472">Membrane</keyword>
<feature type="transmembrane region" description="Helical" evidence="1">
    <location>
        <begin position="7"/>
        <end position="27"/>
    </location>
</feature>
<keyword evidence="1" id="KW-1133">Transmembrane helix</keyword>
<dbReference type="PANTHER" id="PTHR36007">
    <property type="entry name" value="TRANSPORT PROTEIN-RELATED"/>
    <property type="match status" value="1"/>
</dbReference>
<accession>A0A1H3E3P3</accession>